<proteinExistence type="predicted"/>
<protein>
    <submittedName>
        <fullName evidence="2">Uncharacterized protein</fullName>
    </submittedName>
</protein>
<keyword evidence="3" id="KW-1185">Reference proteome</keyword>
<evidence type="ECO:0000313" key="3">
    <source>
        <dbReference type="Proteomes" id="UP001139887"/>
    </source>
</evidence>
<gene>
    <name evidence="2" type="ORF">IWW36_001596</name>
</gene>
<evidence type="ECO:0000256" key="1">
    <source>
        <dbReference type="SAM" id="SignalP"/>
    </source>
</evidence>
<feature type="signal peptide" evidence="1">
    <location>
        <begin position="1"/>
        <end position="20"/>
    </location>
</feature>
<dbReference type="OrthoDB" id="5554627at2759"/>
<sequence length="111" mass="12404">MYFKSWSLVALFIVAVTVHAFDFHSDEAAACATKHWSEIRDIANPKISIMDKILPSAGVERVRALLGGKNQLPKDPPPRDWLGKAADAIPEGLMKMFGKDIIEKCIKEMKH</sequence>
<comment type="caution">
    <text evidence="2">The sequence shown here is derived from an EMBL/GenBank/DDBJ whole genome shotgun (WGS) entry which is preliminary data.</text>
</comment>
<dbReference type="AlphaFoldDB" id="A0A9W8IF13"/>
<feature type="chain" id="PRO_5040814866" evidence="1">
    <location>
        <begin position="21"/>
        <end position="111"/>
    </location>
</feature>
<accession>A0A9W8IF13</accession>
<organism evidence="2 3">
    <name type="scientific">Coemansia brasiliensis</name>
    <dbReference type="NCBI Taxonomy" id="2650707"/>
    <lineage>
        <taxon>Eukaryota</taxon>
        <taxon>Fungi</taxon>
        <taxon>Fungi incertae sedis</taxon>
        <taxon>Zoopagomycota</taxon>
        <taxon>Kickxellomycotina</taxon>
        <taxon>Kickxellomycetes</taxon>
        <taxon>Kickxellales</taxon>
        <taxon>Kickxellaceae</taxon>
        <taxon>Coemansia</taxon>
    </lineage>
</organism>
<dbReference type="Proteomes" id="UP001139887">
    <property type="component" value="Unassembled WGS sequence"/>
</dbReference>
<evidence type="ECO:0000313" key="2">
    <source>
        <dbReference type="EMBL" id="KAJ2850781.1"/>
    </source>
</evidence>
<dbReference type="EMBL" id="JANBUW010000023">
    <property type="protein sequence ID" value="KAJ2850781.1"/>
    <property type="molecule type" value="Genomic_DNA"/>
</dbReference>
<reference evidence="2" key="1">
    <citation type="submission" date="2022-07" db="EMBL/GenBank/DDBJ databases">
        <title>Phylogenomic reconstructions and comparative analyses of Kickxellomycotina fungi.</title>
        <authorList>
            <person name="Reynolds N.K."/>
            <person name="Stajich J.E."/>
            <person name="Barry K."/>
            <person name="Grigoriev I.V."/>
            <person name="Crous P."/>
            <person name="Smith M.E."/>
        </authorList>
    </citation>
    <scope>NUCLEOTIDE SEQUENCE</scope>
    <source>
        <strain evidence="2">NRRL 1566</strain>
    </source>
</reference>
<keyword evidence="1" id="KW-0732">Signal</keyword>
<name>A0A9W8IF13_9FUNG</name>